<dbReference type="Pfam" id="PF02515">
    <property type="entry name" value="CoA_transf_3"/>
    <property type="match status" value="1"/>
</dbReference>
<dbReference type="RefSeq" id="WP_211940017.1">
    <property type="nucleotide sequence ID" value="NZ_CP073078.1"/>
</dbReference>
<evidence type="ECO:0000256" key="1">
    <source>
        <dbReference type="SAM" id="MobiDB-lite"/>
    </source>
</evidence>
<gene>
    <name evidence="2" type="ORF">KCG34_08910</name>
</gene>
<protein>
    <submittedName>
        <fullName evidence="2">CoA transferase</fullName>
    </submittedName>
</protein>
<dbReference type="SUPFAM" id="SSF89796">
    <property type="entry name" value="CoA-transferase family III (CaiB/BaiF)"/>
    <property type="match status" value="1"/>
</dbReference>
<keyword evidence="3" id="KW-1185">Reference proteome</keyword>
<name>A0A975G4N4_9CAUL</name>
<dbReference type="InterPro" id="IPR044855">
    <property type="entry name" value="CoA-Trfase_III_dom3_sf"/>
</dbReference>
<dbReference type="AlphaFoldDB" id="A0A975G4N4"/>
<feature type="region of interest" description="Disordered" evidence="1">
    <location>
        <begin position="342"/>
        <end position="377"/>
    </location>
</feature>
<dbReference type="Gene3D" id="3.30.1540.10">
    <property type="entry name" value="formyl-coa transferase, domain 3"/>
    <property type="match status" value="1"/>
</dbReference>
<keyword evidence="2" id="KW-0808">Transferase</keyword>
<dbReference type="InterPro" id="IPR003673">
    <property type="entry name" value="CoA-Trfase_fam_III"/>
</dbReference>
<dbReference type="PANTHER" id="PTHR48228">
    <property type="entry name" value="SUCCINYL-COA--D-CITRAMALATE COA-TRANSFERASE"/>
    <property type="match status" value="1"/>
</dbReference>
<reference evidence="2" key="1">
    <citation type="submission" date="2021-04" db="EMBL/GenBank/DDBJ databases">
        <title>The complete genome sequence of Caulobacter sp. S6.</title>
        <authorList>
            <person name="Tang Y."/>
            <person name="Ouyang W."/>
            <person name="Liu Q."/>
            <person name="Huang B."/>
            <person name="Guo Z."/>
            <person name="Lei P."/>
        </authorList>
    </citation>
    <scope>NUCLEOTIDE SEQUENCE</scope>
    <source>
        <strain evidence="2">S6</strain>
    </source>
</reference>
<dbReference type="PANTHER" id="PTHR48228:SF5">
    <property type="entry name" value="ALPHA-METHYLACYL-COA RACEMASE"/>
    <property type="match status" value="1"/>
</dbReference>
<organism evidence="2 3">
    <name type="scientific">Phenylobacterium montanum</name>
    <dbReference type="NCBI Taxonomy" id="2823693"/>
    <lineage>
        <taxon>Bacteria</taxon>
        <taxon>Pseudomonadati</taxon>
        <taxon>Pseudomonadota</taxon>
        <taxon>Alphaproteobacteria</taxon>
        <taxon>Caulobacterales</taxon>
        <taxon>Caulobacteraceae</taxon>
        <taxon>Phenylobacterium</taxon>
    </lineage>
</organism>
<dbReference type="InterPro" id="IPR023606">
    <property type="entry name" value="CoA-Trfase_III_dom_1_sf"/>
</dbReference>
<dbReference type="InterPro" id="IPR050509">
    <property type="entry name" value="CoA-transferase_III"/>
</dbReference>
<accession>A0A975G4N4</accession>
<dbReference type="GO" id="GO:0016740">
    <property type="term" value="F:transferase activity"/>
    <property type="evidence" value="ECO:0007669"/>
    <property type="project" value="UniProtKB-KW"/>
</dbReference>
<dbReference type="Proteomes" id="UP000676409">
    <property type="component" value="Chromosome"/>
</dbReference>
<feature type="compositionally biased region" description="Basic and acidic residues" evidence="1">
    <location>
        <begin position="361"/>
        <end position="377"/>
    </location>
</feature>
<evidence type="ECO:0000313" key="3">
    <source>
        <dbReference type="Proteomes" id="UP000676409"/>
    </source>
</evidence>
<dbReference type="KEGG" id="caul:KCG34_08910"/>
<evidence type="ECO:0000313" key="2">
    <source>
        <dbReference type="EMBL" id="QUD89966.1"/>
    </source>
</evidence>
<dbReference type="Gene3D" id="3.40.50.10540">
    <property type="entry name" value="Crotonobetainyl-coa:carnitine coa-transferase, domain 1"/>
    <property type="match status" value="1"/>
</dbReference>
<dbReference type="EMBL" id="CP073078">
    <property type="protein sequence ID" value="QUD89966.1"/>
    <property type="molecule type" value="Genomic_DNA"/>
</dbReference>
<sequence>MKLAGLKVLDLSMFLPGPMVTLMLADHGADVIKIEPMGAGEPTREIGEVKNGLSVYFRNTQRGKRSIQLNLKDEDQRALFLRLAAEADVIVEAYRPGVADRLGVGYAAVSAINPAIVYASLSAFGQEGRHRDNPAHDLAVQALAGTLPLGADSAGRPVMPGALIADAFSSLTALSGILMALYRRATTGRGDFVDISMFDSVIAWTPHATGPVFARGEAPELMRSRFWGGAAMYGLYQTLDERWIALGGSEIKFAENLLAKLGRLDLLPLARQPPGDGQEPLRAFFRQTFATKTQAHWVEWFEGLDVCFAPVRTLAEAFADPFLAERGMLSHDADGSEVIGTPIRFRNEPGAPNPRAPQMNEHAEEIARHGWARGRED</sequence>
<proteinExistence type="predicted"/>